<gene>
    <name evidence="3" type="ORF">H9847_10830</name>
</gene>
<dbReference type="InterPro" id="IPR002559">
    <property type="entry name" value="Transposase_11"/>
</dbReference>
<name>A0A948X2C6_9GAMM</name>
<feature type="region of interest" description="Disordered" evidence="1">
    <location>
        <begin position="76"/>
        <end position="107"/>
    </location>
</feature>
<dbReference type="EMBL" id="JAHLFE010000223">
    <property type="protein sequence ID" value="MBU3845336.1"/>
    <property type="molecule type" value="Genomic_DNA"/>
</dbReference>
<dbReference type="PANTHER" id="PTHR30298:SF0">
    <property type="entry name" value="PROTEIN YBFL-RELATED"/>
    <property type="match status" value="1"/>
</dbReference>
<dbReference type="InterPro" id="IPR047647">
    <property type="entry name" value="ISAs1_transpos"/>
</dbReference>
<accession>A0A948X2C6</accession>
<dbReference type="GO" id="GO:0003677">
    <property type="term" value="F:DNA binding"/>
    <property type="evidence" value="ECO:0007669"/>
    <property type="project" value="InterPro"/>
</dbReference>
<dbReference type="InterPro" id="IPR051698">
    <property type="entry name" value="Transposase_11-like"/>
</dbReference>
<dbReference type="Proteomes" id="UP000733611">
    <property type="component" value="Unassembled WGS sequence"/>
</dbReference>
<reference evidence="3" key="1">
    <citation type="journal article" date="2021" name="PeerJ">
        <title>Extensive microbial diversity within the chicken gut microbiome revealed by metagenomics and culture.</title>
        <authorList>
            <person name="Gilroy R."/>
            <person name="Ravi A."/>
            <person name="Getino M."/>
            <person name="Pursley I."/>
            <person name="Horton D.L."/>
            <person name="Alikhan N.F."/>
            <person name="Baker D."/>
            <person name="Gharbi K."/>
            <person name="Hall N."/>
            <person name="Watson M."/>
            <person name="Adriaenssens E.M."/>
            <person name="Foster-Nyarko E."/>
            <person name="Jarju S."/>
            <person name="Secka A."/>
            <person name="Antonio M."/>
            <person name="Oren A."/>
            <person name="Chaudhuri R.R."/>
            <person name="La Ragione R."/>
            <person name="Hildebrand F."/>
            <person name="Pallen M.J."/>
        </authorList>
    </citation>
    <scope>NUCLEOTIDE SEQUENCE</scope>
    <source>
        <strain evidence="3">378</strain>
    </source>
</reference>
<sequence length="562" mass="63562">MTQFTKSPATNAAQQDVDNLLMIKLPVMQPLHAPLLHQPLIAPQPLLEPTSQPFINWALGILSKLRMPYDPVPVWLPQNAQPAQQPQDAQPVQQPQDAQPAQQPQDAQPVYKELLRHSPEEFEQMRQAAAAAAKASVINDFDAFVENTRDLTEMLYDLDIDWVYFHYHRKHPYPIIESFTAFTICVVCGANTYRGVIRVWKANAAFFRAAFPNLPVDLNDPGKARVPSLEGLRKILSRLNPAAIVAFIQVLACSRILDDMMRNDAHRPIFALDGKTDRALEYEADAKIKQHRQRHLHKRDYIVTLFSHYGLVPVDQELVQRKENENKACVRLVSRQDNLQGAIITSDAVNTVEPVAQAILSAGPDVHCMLPIKGNNPKKEEAAKTAFVKHSNEVLEYRVEDEKGHGRKEVRFVQCLPATVMDPKDLGPWAKIAKTIVLAQTISVEEKYGYERQPETRIFFSSLPFSEPDLAHLVYTAVRAHWGVEAMHYILDVTFKQDRIKHKCRHLHQIRVLINKLALVLLRYEADRSTTPCSIADLRTEGNVPKMLGLLSDVIRGTKSAA</sequence>
<protein>
    <submittedName>
        <fullName evidence="3">ISAs1 family transposase</fullName>
    </submittedName>
</protein>
<dbReference type="PANTHER" id="PTHR30298">
    <property type="entry name" value="H REPEAT-ASSOCIATED PREDICTED TRANSPOSASE"/>
    <property type="match status" value="1"/>
</dbReference>
<evidence type="ECO:0000313" key="3">
    <source>
        <dbReference type="EMBL" id="MBU3845336.1"/>
    </source>
</evidence>
<dbReference type="AlphaFoldDB" id="A0A948X2C6"/>
<feature type="domain" description="Transposase IS4-like" evidence="2">
    <location>
        <begin position="267"/>
        <end position="521"/>
    </location>
</feature>
<reference evidence="3" key="2">
    <citation type="submission" date="2021-04" db="EMBL/GenBank/DDBJ databases">
        <authorList>
            <person name="Gilroy R."/>
        </authorList>
    </citation>
    <scope>NUCLEOTIDE SEQUENCE</scope>
    <source>
        <strain evidence="3">378</strain>
    </source>
</reference>
<comment type="caution">
    <text evidence="3">The sequence shown here is derived from an EMBL/GenBank/DDBJ whole genome shotgun (WGS) entry which is preliminary data.</text>
</comment>
<dbReference type="GO" id="GO:0006313">
    <property type="term" value="P:DNA transposition"/>
    <property type="evidence" value="ECO:0007669"/>
    <property type="project" value="InterPro"/>
</dbReference>
<evidence type="ECO:0000313" key="4">
    <source>
        <dbReference type="Proteomes" id="UP000733611"/>
    </source>
</evidence>
<proteinExistence type="predicted"/>
<dbReference type="NCBIfam" id="NF033564">
    <property type="entry name" value="transpos_ISAs1"/>
    <property type="match status" value="1"/>
</dbReference>
<dbReference type="Pfam" id="PF01609">
    <property type="entry name" value="DDE_Tnp_1"/>
    <property type="match status" value="1"/>
</dbReference>
<dbReference type="GO" id="GO:0004803">
    <property type="term" value="F:transposase activity"/>
    <property type="evidence" value="ECO:0007669"/>
    <property type="project" value="InterPro"/>
</dbReference>
<organism evidence="3 4">
    <name type="scientific">Candidatus Anaerobiospirillum pullicola</name>
    <dbReference type="NCBI Taxonomy" id="2838451"/>
    <lineage>
        <taxon>Bacteria</taxon>
        <taxon>Pseudomonadati</taxon>
        <taxon>Pseudomonadota</taxon>
        <taxon>Gammaproteobacteria</taxon>
        <taxon>Aeromonadales</taxon>
        <taxon>Succinivibrionaceae</taxon>
        <taxon>Anaerobiospirillum</taxon>
    </lineage>
</organism>
<evidence type="ECO:0000259" key="2">
    <source>
        <dbReference type="Pfam" id="PF01609"/>
    </source>
</evidence>
<evidence type="ECO:0000256" key="1">
    <source>
        <dbReference type="SAM" id="MobiDB-lite"/>
    </source>
</evidence>
<feature type="compositionally biased region" description="Low complexity" evidence="1">
    <location>
        <begin position="77"/>
        <end position="107"/>
    </location>
</feature>